<keyword evidence="1 4" id="KW-0489">Methyltransferase</keyword>
<dbReference type="SUPFAM" id="SSF53335">
    <property type="entry name" value="S-adenosyl-L-methionine-dependent methyltransferases"/>
    <property type="match status" value="1"/>
</dbReference>
<keyword evidence="4" id="KW-0808">Transferase</keyword>
<dbReference type="Pfam" id="PF05175">
    <property type="entry name" value="MTS"/>
    <property type="match status" value="1"/>
</dbReference>
<organism evidence="4">
    <name type="scientific">uncultured Pleomorphomonas sp</name>
    <dbReference type="NCBI Taxonomy" id="442121"/>
    <lineage>
        <taxon>Bacteria</taxon>
        <taxon>Pseudomonadati</taxon>
        <taxon>Pseudomonadota</taxon>
        <taxon>Alphaproteobacteria</taxon>
        <taxon>Hyphomicrobiales</taxon>
        <taxon>Pleomorphomonadaceae</taxon>
        <taxon>Pleomorphomonas</taxon>
        <taxon>environmental samples</taxon>
    </lineage>
</organism>
<dbReference type="GO" id="GO:0032259">
    <property type="term" value="P:methylation"/>
    <property type="evidence" value="ECO:0007669"/>
    <property type="project" value="UniProtKB-KW"/>
</dbReference>
<dbReference type="InterPro" id="IPR007848">
    <property type="entry name" value="Small_mtfrase_dom"/>
</dbReference>
<feature type="domain" description="Methyltransferase small" evidence="3">
    <location>
        <begin position="35"/>
        <end position="179"/>
    </location>
</feature>
<dbReference type="CDD" id="cd02440">
    <property type="entry name" value="AdoMet_MTases"/>
    <property type="match status" value="1"/>
</dbReference>
<evidence type="ECO:0000256" key="2">
    <source>
        <dbReference type="ARBA" id="ARBA00022691"/>
    </source>
</evidence>
<dbReference type="InterPro" id="IPR050210">
    <property type="entry name" value="tRNA_Adenine-N(6)_MTase"/>
</dbReference>
<dbReference type="PANTHER" id="PTHR47739">
    <property type="entry name" value="TRNA1(VAL) (ADENINE(37)-N6)-METHYLTRANSFERASE"/>
    <property type="match status" value="1"/>
</dbReference>
<evidence type="ECO:0000313" key="4">
    <source>
        <dbReference type="EMBL" id="SCM74625.1"/>
    </source>
</evidence>
<dbReference type="GO" id="GO:0008168">
    <property type="term" value="F:methyltransferase activity"/>
    <property type="evidence" value="ECO:0007669"/>
    <property type="project" value="UniProtKB-KW"/>
</dbReference>
<accession>A0A212LAS0</accession>
<name>A0A212LAS0_9HYPH</name>
<keyword evidence="2" id="KW-0949">S-adenosyl-L-methionine</keyword>
<dbReference type="RefSeq" id="WP_288199789.1">
    <property type="nucleotide sequence ID" value="NZ_LT608334.1"/>
</dbReference>
<dbReference type="AlphaFoldDB" id="A0A212LAS0"/>
<dbReference type="Gene3D" id="3.40.50.150">
    <property type="entry name" value="Vaccinia Virus protein VP39"/>
    <property type="match status" value="1"/>
</dbReference>
<dbReference type="EMBL" id="FMJD01000005">
    <property type="protein sequence ID" value="SCM74625.1"/>
    <property type="molecule type" value="Genomic_DNA"/>
</dbReference>
<evidence type="ECO:0000259" key="3">
    <source>
        <dbReference type="Pfam" id="PF05175"/>
    </source>
</evidence>
<dbReference type="PANTHER" id="PTHR47739:SF1">
    <property type="entry name" value="TRNA1(VAL) (ADENINE(37)-N6)-METHYLTRANSFERASE"/>
    <property type="match status" value="1"/>
</dbReference>
<gene>
    <name evidence="4" type="ORF">KL86PLE_130289</name>
</gene>
<evidence type="ECO:0000256" key="1">
    <source>
        <dbReference type="ARBA" id="ARBA00022603"/>
    </source>
</evidence>
<proteinExistence type="predicted"/>
<sequence>MVTAPDAVSRDGFLGNQLLIDQPRSGAHRAGLDAVLLAAALPDGTAGHVVDLGAGVGVAGLAAAHRLPATRVTLVEIDADLARLAEGNAALNATTAGRVRVVVADLLAPAAERRAAGLADDMADHVVMNPPFHPADRGRSSPAPARARAHALAADAIDGWVRAAAAVLKPSGTLTVIFRADELPRLFSAISSRFGSLALLPIHAHAGEPAHRLILRGRPQGRAPLRILPGLVLHASGGSFRPDVEAVLRGGALPVAWW</sequence>
<protein>
    <submittedName>
        <fullName evidence="4">Methyltransferase small domain family</fullName>
    </submittedName>
</protein>
<reference evidence="4" key="1">
    <citation type="submission" date="2016-08" db="EMBL/GenBank/DDBJ databases">
        <authorList>
            <person name="Seilhamer J.J."/>
        </authorList>
    </citation>
    <scope>NUCLEOTIDE SEQUENCE</scope>
    <source>
        <strain evidence="4">86</strain>
    </source>
</reference>
<dbReference type="InterPro" id="IPR029063">
    <property type="entry name" value="SAM-dependent_MTases_sf"/>
</dbReference>